<dbReference type="Gene3D" id="1.10.10.10">
    <property type="entry name" value="Winged helix-like DNA-binding domain superfamily/Winged helix DNA-binding domain"/>
    <property type="match status" value="1"/>
</dbReference>
<feature type="domain" description="HTH marR-type" evidence="1">
    <location>
        <begin position="12"/>
        <end position="149"/>
    </location>
</feature>
<dbReference type="RefSeq" id="WP_155317700.1">
    <property type="nucleotide sequence ID" value="NZ_AP021874.1"/>
</dbReference>
<accession>A0A5K7YMT1</accession>
<dbReference type="SUPFAM" id="SSF46785">
    <property type="entry name" value="Winged helix' DNA-binding domain"/>
    <property type="match status" value="1"/>
</dbReference>
<dbReference type="AlphaFoldDB" id="A0A5K7YMT1"/>
<proteinExistence type="predicted"/>
<keyword evidence="3" id="KW-1185">Reference proteome</keyword>
<dbReference type="PANTHER" id="PTHR33164">
    <property type="entry name" value="TRANSCRIPTIONAL REGULATOR, MARR FAMILY"/>
    <property type="match status" value="1"/>
</dbReference>
<protein>
    <submittedName>
        <fullName evidence="2">MarR family transcriptional regulator</fullName>
    </submittedName>
</protein>
<dbReference type="GO" id="GO:0006950">
    <property type="term" value="P:response to stress"/>
    <property type="evidence" value="ECO:0007669"/>
    <property type="project" value="TreeGrafter"/>
</dbReference>
<dbReference type="InterPro" id="IPR036388">
    <property type="entry name" value="WH-like_DNA-bd_sf"/>
</dbReference>
<dbReference type="InterPro" id="IPR039422">
    <property type="entry name" value="MarR/SlyA-like"/>
</dbReference>
<dbReference type="InterPro" id="IPR036390">
    <property type="entry name" value="WH_DNA-bd_sf"/>
</dbReference>
<dbReference type="KEGG" id="dalk:DSCA_36150"/>
<evidence type="ECO:0000313" key="2">
    <source>
        <dbReference type="EMBL" id="BBO69685.1"/>
    </source>
</evidence>
<gene>
    <name evidence="2" type="ORF">DSCA_36150</name>
</gene>
<name>A0A5K7YMT1_9BACT</name>
<dbReference type="Pfam" id="PF12802">
    <property type="entry name" value="MarR_2"/>
    <property type="match status" value="1"/>
</dbReference>
<dbReference type="InterPro" id="IPR000835">
    <property type="entry name" value="HTH_MarR-typ"/>
</dbReference>
<evidence type="ECO:0000313" key="3">
    <source>
        <dbReference type="Proteomes" id="UP000427906"/>
    </source>
</evidence>
<dbReference type="OrthoDB" id="5511415at2"/>
<dbReference type="Proteomes" id="UP000427906">
    <property type="component" value="Chromosome"/>
</dbReference>
<dbReference type="GO" id="GO:0003700">
    <property type="term" value="F:DNA-binding transcription factor activity"/>
    <property type="evidence" value="ECO:0007669"/>
    <property type="project" value="InterPro"/>
</dbReference>
<dbReference type="EMBL" id="AP021874">
    <property type="protein sequence ID" value="BBO69685.1"/>
    <property type="molecule type" value="Genomic_DNA"/>
</dbReference>
<dbReference type="PROSITE" id="PS50995">
    <property type="entry name" value="HTH_MARR_2"/>
    <property type="match status" value="1"/>
</dbReference>
<dbReference type="PANTHER" id="PTHR33164:SF43">
    <property type="entry name" value="HTH-TYPE TRANSCRIPTIONAL REPRESSOR YETL"/>
    <property type="match status" value="1"/>
</dbReference>
<dbReference type="SMART" id="SM00347">
    <property type="entry name" value="HTH_MARR"/>
    <property type="match status" value="1"/>
</dbReference>
<organism evidence="2 3">
    <name type="scientific">Desulfosarcina alkanivorans</name>
    <dbReference type="NCBI Taxonomy" id="571177"/>
    <lineage>
        <taxon>Bacteria</taxon>
        <taxon>Pseudomonadati</taxon>
        <taxon>Thermodesulfobacteriota</taxon>
        <taxon>Desulfobacteria</taxon>
        <taxon>Desulfobacterales</taxon>
        <taxon>Desulfosarcinaceae</taxon>
        <taxon>Desulfosarcina</taxon>
    </lineage>
</organism>
<evidence type="ECO:0000259" key="1">
    <source>
        <dbReference type="PROSITE" id="PS50995"/>
    </source>
</evidence>
<reference evidence="2 3" key="1">
    <citation type="submission" date="2019-11" db="EMBL/GenBank/DDBJ databases">
        <title>Comparative genomics of hydrocarbon-degrading Desulfosarcina strains.</title>
        <authorList>
            <person name="Watanabe M."/>
            <person name="Kojima H."/>
            <person name="Fukui M."/>
        </authorList>
    </citation>
    <scope>NUCLEOTIDE SEQUENCE [LARGE SCALE GENOMIC DNA]</scope>
    <source>
        <strain evidence="2 3">PL12</strain>
    </source>
</reference>
<sequence length="149" mass="16450">MKNGDRHARTPSAEIFTALILETFRFNGQLLAAGNRLTQEFGLTSALWQVLGAIDEKPLPVAQIARNMGLTRQSVRRSAHLLKDKGFVDFQENPHHRRAKLVALTIPGRDALGQIRAIQTDWANAVADGISVQQLKSAVNTIMLLSSRL</sequence>